<dbReference type="InterPro" id="IPR052523">
    <property type="entry name" value="Trichothecene_AcTrans"/>
</dbReference>
<dbReference type="CDD" id="cd04301">
    <property type="entry name" value="NAT_SF"/>
    <property type="match status" value="1"/>
</dbReference>
<dbReference type="Proteomes" id="UP001157961">
    <property type="component" value="Unassembled WGS sequence"/>
</dbReference>
<dbReference type="PROSITE" id="PS51186">
    <property type="entry name" value="GNAT"/>
    <property type="match status" value="1"/>
</dbReference>
<evidence type="ECO:0000313" key="3">
    <source>
        <dbReference type="Proteomes" id="UP001157961"/>
    </source>
</evidence>
<reference evidence="2 3" key="1">
    <citation type="submission" date="2017-05" db="EMBL/GenBank/DDBJ databases">
        <authorList>
            <person name="Varghese N."/>
            <person name="Submissions S."/>
        </authorList>
    </citation>
    <scope>NUCLEOTIDE SEQUENCE [LARGE SCALE GENOMIC DNA]</scope>
    <source>
        <strain evidence="2 3">DSM 29734</strain>
    </source>
</reference>
<gene>
    <name evidence="2" type="ORF">SAMN06265373_105337</name>
</gene>
<evidence type="ECO:0000259" key="1">
    <source>
        <dbReference type="PROSITE" id="PS51186"/>
    </source>
</evidence>
<dbReference type="PANTHER" id="PTHR42791">
    <property type="entry name" value="GNAT FAMILY ACETYLTRANSFERASE"/>
    <property type="match status" value="1"/>
</dbReference>
<name>A0ABY1P6S6_9RHOB</name>
<dbReference type="Pfam" id="PF00583">
    <property type="entry name" value="Acetyltransf_1"/>
    <property type="match status" value="1"/>
</dbReference>
<dbReference type="Gene3D" id="3.40.630.30">
    <property type="match status" value="1"/>
</dbReference>
<accession>A0ABY1P6S6</accession>
<protein>
    <submittedName>
        <fullName evidence="2">Acetyltransferase (GNAT) domain-containing protein</fullName>
    </submittedName>
</protein>
<feature type="domain" description="N-acetyltransferase" evidence="1">
    <location>
        <begin position="4"/>
        <end position="147"/>
    </location>
</feature>
<dbReference type="InterPro" id="IPR016181">
    <property type="entry name" value="Acyl_CoA_acyltransferase"/>
</dbReference>
<keyword evidence="3" id="KW-1185">Reference proteome</keyword>
<evidence type="ECO:0000313" key="2">
    <source>
        <dbReference type="EMBL" id="SMP26853.1"/>
    </source>
</evidence>
<organism evidence="2 3">
    <name type="scientific">Shimia sagamensis</name>
    <dbReference type="NCBI Taxonomy" id="1566352"/>
    <lineage>
        <taxon>Bacteria</taxon>
        <taxon>Pseudomonadati</taxon>
        <taxon>Pseudomonadota</taxon>
        <taxon>Alphaproteobacteria</taxon>
        <taxon>Rhodobacterales</taxon>
        <taxon>Roseobacteraceae</taxon>
    </lineage>
</organism>
<sequence length="147" mass="17065">MTSLRFDVAKETDAKRLATLRVKAMQPSLEAVGRFNQERARRRFLDTFVPADTTLVFSGKQLLGFFELRDRGDHLYLDHFYIAPEQQGRGLGSMILQWVLRDAAERDLPVRLMALKDSPANKFYRLHGFEVVAQEEFDTLYQWVPAK</sequence>
<dbReference type="EMBL" id="FXTY01000005">
    <property type="protein sequence ID" value="SMP26853.1"/>
    <property type="molecule type" value="Genomic_DNA"/>
</dbReference>
<dbReference type="RefSeq" id="WP_283426739.1">
    <property type="nucleotide sequence ID" value="NZ_FXTY01000005.1"/>
</dbReference>
<dbReference type="SUPFAM" id="SSF55729">
    <property type="entry name" value="Acyl-CoA N-acyltransferases (Nat)"/>
    <property type="match status" value="1"/>
</dbReference>
<proteinExistence type="predicted"/>
<dbReference type="InterPro" id="IPR000182">
    <property type="entry name" value="GNAT_dom"/>
</dbReference>
<comment type="caution">
    <text evidence="2">The sequence shown here is derived from an EMBL/GenBank/DDBJ whole genome shotgun (WGS) entry which is preliminary data.</text>
</comment>
<dbReference type="PANTHER" id="PTHR42791:SF1">
    <property type="entry name" value="N-ACETYLTRANSFERASE DOMAIN-CONTAINING PROTEIN"/>
    <property type="match status" value="1"/>
</dbReference>